<feature type="compositionally biased region" description="Low complexity" evidence="6">
    <location>
        <begin position="219"/>
        <end position="233"/>
    </location>
</feature>
<dbReference type="Gene3D" id="3.10.50.40">
    <property type="match status" value="1"/>
</dbReference>
<evidence type="ECO:0000313" key="8">
    <source>
        <dbReference type="EMBL" id="RRR19686.1"/>
    </source>
</evidence>
<dbReference type="InterPro" id="IPR046357">
    <property type="entry name" value="PPIase_dom_sf"/>
</dbReference>
<dbReference type="PANTHER" id="PTHR45779">
    <property type="entry name" value="PEPTIDYLPROLYL ISOMERASE"/>
    <property type="match status" value="1"/>
</dbReference>
<feature type="domain" description="PPIase FKBP-type" evidence="7">
    <location>
        <begin position="252"/>
        <end position="342"/>
    </location>
</feature>
<sequence>MPQAPPTERPVPWCGARSRAADPKGPPLIRRRTLLTTALAATAAIGLAACTDDGSSSDASDAGGASDGGGDALSGVTVSEDLGAEPTVEFTAPLEISAAQAQVVVPGDGATIADGDTVIWRHLYVDASTGETLQSWWQGGPAGGVQVTTDSIGQAAFDVFTTMTVGSRFVMAGWQQGNDGQAYSLLQVGDVDRVVSPLRAEGEQGDPSGTYPDVTLDDSGAPSISGPGEGEPPAKTVRELLIQGTGDTTRAGDYLTMQYSGWKWSDGSAFDSSWERGAPFSFVQGGGQVIQGWDENLLDLKIGSQVMLVIPPAEAYGEGEPTEDSPLTGETLIFVVDVLDAAHTAD</sequence>
<evidence type="ECO:0000256" key="2">
    <source>
        <dbReference type="ARBA" id="ARBA00013194"/>
    </source>
</evidence>
<dbReference type="GO" id="GO:0003755">
    <property type="term" value="F:peptidyl-prolyl cis-trans isomerase activity"/>
    <property type="evidence" value="ECO:0007669"/>
    <property type="project" value="UniProtKB-KW"/>
</dbReference>
<name>A0A3R8QPQ7_9MICO</name>
<dbReference type="PANTHER" id="PTHR45779:SF7">
    <property type="entry name" value="PEPTIDYLPROLYL ISOMERASE"/>
    <property type="match status" value="1"/>
</dbReference>
<proteinExistence type="predicted"/>
<dbReference type="SUPFAM" id="SSF54534">
    <property type="entry name" value="FKBP-like"/>
    <property type="match status" value="1"/>
</dbReference>
<dbReference type="InterPro" id="IPR044609">
    <property type="entry name" value="FKBP2/11"/>
</dbReference>
<evidence type="ECO:0000259" key="7">
    <source>
        <dbReference type="PROSITE" id="PS50059"/>
    </source>
</evidence>
<feature type="region of interest" description="Disordered" evidence="6">
    <location>
        <begin position="51"/>
        <end position="77"/>
    </location>
</feature>
<evidence type="ECO:0000256" key="4">
    <source>
        <dbReference type="ARBA" id="ARBA00023235"/>
    </source>
</evidence>
<keyword evidence="9" id="KW-1185">Reference proteome</keyword>
<keyword evidence="4 5" id="KW-0413">Isomerase</keyword>
<dbReference type="EMBL" id="QOCI01000002">
    <property type="protein sequence ID" value="RRR19686.1"/>
    <property type="molecule type" value="Genomic_DNA"/>
</dbReference>
<organism evidence="8 9">
    <name type="scientific">Brachybacterium paraconglomeratum</name>
    <dbReference type="NCBI Taxonomy" id="173362"/>
    <lineage>
        <taxon>Bacteria</taxon>
        <taxon>Bacillati</taxon>
        <taxon>Actinomycetota</taxon>
        <taxon>Actinomycetes</taxon>
        <taxon>Micrococcales</taxon>
        <taxon>Dermabacteraceae</taxon>
        <taxon>Brachybacterium</taxon>
    </lineage>
</organism>
<evidence type="ECO:0000256" key="3">
    <source>
        <dbReference type="ARBA" id="ARBA00023110"/>
    </source>
</evidence>
<feature type="region of interest" description="Disordered" evidence="6">
    <location>
        <begin position="199"/>
        <end position="233"/>
    </location>
</feature>
<dbReference type="Pfam" id="PF00254">
    <property type="entry name" value="FKBP_C"/>
    <property type="match status" value="1"/>
</dbReference>
<evidence type="ECO:0000256" key="5">
    <source>
        <dbReference type="PROSITE-ProRule" id="PRU00277"/>
    </source>
</evidence>
<protein>
    <recommendedName>
        <fullName evidence="2 5">peptidylprolyl isomerase</fullName>
        <ecNumber evidence="2 5">5.2.1.8</ecNumber>
    </recommendedName>
</protein>
<comment type="catalytic activity">
    <reaction evidence="1 5">
        <text>[protein]-peptidylproline (omega=180) = [protein]-peptidylproline (omega=0)</text>
        <dbReference type="Rhea" id="RHEA:16237"/>
        <dbReference type="Rhea" id="RHEA-COMP:10747"/>
        <dbReference type="Rhea" id="RHEA-COMP:10748"/>
        <dbReference type="ChEBI" id="CHEBI:83833"/>
        <dbReference type="ChEBI" id="CHEBI:83834"/>
        <dbReference type="EC" id="5.2.1.8"/>
    </reaction>
</comment>
<dbReference type="PROSITE" id="PS50059">
    <property type="entry name" value="FKBP_PPIASE"/>
    <property type="match status" value="1"/>
</dbReference>
<dbReference type="AlphaFoldDB" id="A0A3R8QPQ7"/>
<feature type="compositionally biased region" description="Low complexity" evidence="6">
    <location>
        <begin position="51"/>
        <end position="64"/>
    </location>
</feature>
<gene>
    <name evidence="8" type="ORF">DS079_05450</name>
</gene>
<feature type="region of interest" description="Disordered" evidence="6">
    <location>
        <begin position="1"/>
        <end position="29"/>
    </location>
</feature>
<keyword evidence="3 5" id="KW-0697">Rotamase</keyword>
<dbReference type="PROSITE" id="PS51318">
    <property type="entry name" value="TAT"/>
    <property type="match status" value="1"/>
</dbReference>
<accession>A0A3R8QPQ7</accession>
<comment type="caution">
    <text evidence="8">The sequence shown here is derived from an EMBL/GenBank/DDBJ whole genome shotgun (WGS) entry which is preliminary data.</text>
</comment>
<evidence type="ECO:0000313" key="9">
    <source>
        <dbReference type="Proteomes" id="UP000274327"/>
    </source>
</evidence>
<reference evidence="8 9" key="1">
    <citation type="submission" date="2018-07" db="EMBL/GenBank/DDBJ databases">
        <title>Brachybacteriurn paraconglorneratum KCTC 9916.</title>
        <authorList>
            <person name="Li Y."/>
        </authorList>
    </citation>
    <scope>NUCLEOTIDE SEQUENCE [LARGE SCALE GENOMIC DNA]</scope>
    <source>
        <strain evidence="8 9">KCTC 9916</strain>
    </source>
</reference>
<evidence type="ECO:0000256" key="6">
    <source>
        <dbReference type="SAM" id="MobiDB-lite"/>
    </source>
</evidence>
<evidence type="ECO:0000256" key="1">
    <source>
        <dbReference type="ARBA" id="ARBA00000971"/>
    </source>
</evidence>
<dbReference type="InterPro" id="IPR006311">
    <property type="entry name" value="TAT_signal"/>
</dbReference>
<dbReference type="EC" id="5.2.1.8" evidence="2 5"/>
<dbReference type="InterPro" id="IPR001179">
    <property type="entry name" value="PPIase_FKBP_dom"/>
</dbReference>
<dbReference type="Proteomes" id="UP000274327">
    <property type="component" value="Unassembled WGS sequence"/>
</dbReference>